<dbReference type="PATRIC" id="fig|1329909.3.peg.1280"/>
<name>T0HAM8_9SPHN</name>
<comment type="caution">
    <text evidence="1">The sequence shown here is derived from an EMBL/GenBank/DDBJ whole genome shotgun (WGS) entry which is preliminary data.</text>
</comment>
<reference evidence="1 2" key="1">
    <citation type="journal article" date="2013" name="Genome Announc.">
        <title>Draft Genome Sequence of Sphingobium quisquiliarum Strain P25T, a Novel Hexachlorocyclohexane (HCH)-Degrading Bacterium Isolated from an HCH Dumpsite.</title>
        <authorList>
            <person name="Kumar Singh A."/>
            <person name="Sangwan N."/>
            <person name="Sharma A."/>
            <person name="Gupta V."/>
            <person name="Khurana J.P."/>
            <person name="Lal R."/>
        </authorList>
    </citation>
    <scope>NUCLEOTIDE SEQUENCE [LARGE SCALE GENOMIC DNA]</scope>
    <source>
        <strain evidence="1 2">P25</strain>
    </source>
</reference>
<dbReference type="GO" id="GO:0016301">
    <property type="term" value="F:kinase activity"/>
    <property type="evidence" value="ECO:0007669"/>
    <property type="project" value="UniProtKB-KW"/>
</dbReference>
<keyword evidence="1" id="KW-0418">Kinase</keyword>
<dbReference type="NCBIfam" id="TIGR04352">
    <property type="entry name" value="HprK_rel_A"/>
    <property type="match status" value="1"/>
</dbReference>
<dbReference type="InterPro" id="IPR027417">
    <property type="entry name" value="P-loop_NTPase"/>
</dbReference>
<organism evidence="1 2">
    <name type="scientific">Sphingobium quisquiliarum P25</name>
    <dbReference type="NCBI Taxonomy" id="1329909"/>
    <lineage>
        <taxon>Bacteria</taxon>
        <taxon>Pseudomonadati</taxon>
        <taxon>Pseudomonadota</taxon>
        <taxon>Alphaproteobacteria</taxon>
        <taxon>Sphingomonadales</taxon>
        <taxon>Sphingomonadaceae</taxon>
        <taxon>Sphingobium</taxon>
    </lineage>
</organism>
<dbReference type="InterPro" id="IPR025662">
    <property type="entry name" value="Sigma_54_int_dom_ATP-bd_1"/>
</dbReference>
<sequence>MKHHITIGIGPAVFRVGSAWRDPIDRLASLYAAYPVLPGAIADFSVRLEPVSPLRRWLRPSIFITGDHGLAEAAPMSLAHGLLAAEMGMNLQMALGWRRHLLLHASSVEKDGRVLVMTGESGSGKSTLAAQLGERGWRLMGDEFALLDLESGWIFPFPRLVSLKNSAIGVLAADVPEQRMGPLLAGTAKGDIRHLVPRSTAIDRMEAGGQPALLLFPRFGGDADIRPVGQAEVFMRLTQASTNYVALGEAGFRALTRFVQNVPAHAIDFPSGEQAIAMVEQLWAERA</sequence>
<keyword evidence="2" id="KW-1185">Reference proteome</keyword>
<gene>
    <name evidence="1" type="ORF">L288_06635</name>
</gene>
<keyword evidence="1" id="KW-0808">Transferase</keyword>
<dbReference type="EMBL" id="ATHO01000055">
    <property type="protein sequence ID" value="EQB09188.1"/>
    <property type="molecule type" value="Genomic_DNA"/>
</dbReference>
<dbReference type="Gene3D" id="3.40.50.300">
    <property type="entry name" value="P-loop containing nucleotide triphosphate hydrolases"/>
    <property type="match status" value="1"/>
</dbReference>
<dbReference type="InterPro" id="IPR027600">
    <property type="entry name" value="HprK-rel_A"/>
</dbReference>
<evidence type="ECO:0000313" key="1">
    <source>
        <dbReference type="EMBL" id="EQB09188.1"/>
    </source>
</evidence>
<accession>T0HAM8</accession>
<dbReference type="PROSITE" id="PS00675">
    <property type="entry name" value="SIGMA54_INTERACT_1"/>
    <property type="match status" value="1"/>
</dbReference>
<protein>
    <submittedName>
        <fullName evidence="1">HPr kinase</fullName>
    </submittedName>
</protein>
<dbReference type="RefSeq" id="WP_021237620.1">
    <property type="nucleotide sequence ID" value="NZ_ATHO01000055.1"/>
</dbReference>
<dbReference type="AlphaFoldDB" id="T0HAM8"/>
<evidence type="ECO:0000313" key="2">
    <source>
        <dbReference type="Proteomes" id="UP000015525"/>
    </source>
</evidence>
<proteinExistence type="predicted"/>
<dbReference type="Proteomes" id="UP000015525">
    <property type="component" value="Unassembled WGS sequence"/>
</dbReference>
<dbReference type="SUPFAM" id="SSF53795">
    <property type="entry name" value="PEP carboxykinase-like"/>
    <property type="match status" value="1"/>
</dbReference>